<feature type="signal peptide" evidence="5">
    <location>
        <begin position="1"/>
        <end position="27"/>
    </location>
</feature>
<dbReference type="EMBL" id="MDHJ01000001">
    <property type="protein sequence ID" value="OUE10474.1"/>
    <property type="molecule type" value="Genomic_DNA"/>
</dbReference>
<keyword evidence="4 5" id="KW-0732">Signal</keyword>
<feature type="chain" id="PRO_5038380101" evidence="5">
    <location>
        <begin position="28"/>
        <end position="334"/>
    </location>
</feature>
<dbReference type="InterPro" id="IPR051313">
    <property type="entry name" value="Bact_iron-sidero_bind"/>
</dbReference>
<dbReference type="InterPro" id="IPR002491">
    <property type="entry name" value="ABC_transptr_periplasmic_BD"/>
</dbReference>
<keyword evidence="7" id="KW-0449">Lipoprotein</keyword>
<gene>
    <name evidence="7" type="primary">yfiY_3</name>
    <name evidence="7" type="ORF">CMsap09_16135</name>
</gene>
<keyword evidence="3" id="KW-0813">Transport</keyword>
<dbReference type="PROSITE" id="PS50983">
    <property type="entry name" value="FE_B12_PBP"/>
    <property type="match status" value="1"/>
</dbReference>
<accession>A0A251XY28</accession>
<protein>
    <submittedName>
        <fullName evidence="7">Putative siderophore-binding lipoprotein YfiY</fullName>
    </submittedName>
</protein>
<evidence type="ECO:0000313" key="8">
    <source>
        <dbReference type="Proteomes" id="UP000195106"/>
    </source>
</evidence>
<name>A0A251XY28_9MICO</name>
<dbReference type="GO" id="GO:1901678">
    <property type="term" value="P:iron coordination entity transport"/>
    <property type="evidence" value="ECO:0007669"/>
    <property type="project" value="UniProtKB-ARBA"/>
</dbReference>
<evidence type="ECO:0000256" key="5">
    <source>
        <dbReference type="SAM" id="SignalP"/>
    </source>
</evidence>
<sequence length="334" mass="34572">MRFPTTGSAVAAIAVATLALTGCSASSDPAESAPPASGSATGAFPATVDTKFGEVTVPSEPKRVVALGWGDAETALALGVQPVGASDWLGFGADADGVGPWAQDLYTQSPELIETLEPSYEAIAALEPDLILDTKGSGDQARYDRLSQIAPTIGIPEGADSYLTDMDDQVDMVAEALGREDQGDALLDAVDARFDEVESAHPEWKGRTITAATKTSEGWGAYIEGSERVSFLEELGFAQSPTIAGLPKSASGFTADISSEQLDLLDSDVIVAFPIFIDKSVITDDPLWQAIPAVAAGHAVVIDGDLSSAYSIGTTLSTGYALDQLVPLLETATS</sequence>
<dbReference type="Proteomes" id="UP000195106">
    <property type="component" value="Unassembled WGS sequence"/>
</dbReference>
<dbReference type="SUPFAM" id="SSF53807">
    <property type="entry name" value="Helical backbone' metal receptor"/>
    <property type="match status" value="1"/>
</dbReference>
<dbReference type="GO" id="GO:0030288">
    <property type="term" value="C:outer membrane-bounded periplasmic space"/>
    <property type="evidence" value="ECO:0007669"/>
    <property type="project" value="TreeGrafter"/>
</dbReference>
<dbReference type="PANTHER" id="PTHR30532">
    <property type="entry name" value="IRON III DICITRATE-BINDING PERIPLASMIC PROTEIN"/>
    <property type="match status" value="1"/>
</dbReference>
<dbReference type="CDD" id="cd01146">
    <property type="entry name" value="FhuD"/>
    <property type="match status" value="1"/>
</dbReference>
<dbReference type="Gene3D" id="3.40.50.1980">
    <property type="entry name" value="Nitrogenase molybdenum iron protein domain"/>
    <property type="match status" value="2"/>
</dbReference>
<dbReference type="Pfam" id="PF01497">
    <property type="entry name" value="Peripla_BP_2"/>
    <property type="match status" value="1"/>
</dbReference>
<evidence type="ECO:0000256" key="3">
    <source>
        <dbReference type="ARBA" id="ARBA00022448"/>
    </source>
</evidence>
<feature type="domain" description="Fe/B12 periplasmic-binding" evidence="6">
    <location>
        <begin position="63"/>
        <end position="333"/>
    </location>
</feature>
<dbReference type="PANTHER" id="PTHR30532:SF24">
    <property type="entry name" value="FERRIC ENTEROBACTIN-BINDING PERIPLASMIC PROTEIN FEPB"/>
    <property type="match status" value="1"/>
</dbReference>
<comment type="subcellular location">
    <subcellularLocation>
        <location evidence="1">Cell envelope</location>
    </subcellularLocation>
</comment>
<dbReference type="PROSITE" id="PS51257">
    <property type="entry name" value="PROKAR_LIPOPROTEIN"/>
    <property type="match status" value="1"/>
</dbReference>
<evidence type="ECO:0000256" key="2">
    <source>
        <dbReference type="ARBA" id="ARBA00008814"/>
    </source>
</evidence>
<evidence type="ECO:0000313" key="7">
    <source>
        <dbReference type="EMBL" id="OUE10474.1"/>
    </source>
</evidence>
<comment type="caution">
    <text evidence="7">The sequence shown here is derived from an EMBL/GenBank/DDBJ whole genome shotgun (WGS) entry which is preliminary data.</text>
</comment>
<reference evidence="7 8" key="1">
    <citation type="submission" date="2016-08" db="EMBL/GenBank/DDBJ databases">
        <title>Genome sequence of Clavibacter michiganensis spp. strain CASJ009.</title>
        <authorList>
            <person name="Thapa S.P."/>
            <person name="Coaker G."/>
        </authorList>
    </citation>
    <scope>NUCLEOTIDE SEQUENCE [LARGE SCALE GENOMIC DNA]</scope>
    <source>
        <strain evidence="7">CASJ009</strain>
    </source>
</reference>
<organism evidence="7 8">
    <name type="scientific">Clavibacter michiganensis</name>
    <dbReference type="NCBI Taxonomy" id="28447"/>
    <lineage>
        <taxon>Bacteria</taxon>
        <taxon>Bacillati</taxon>
        <taxon>Actinomycetota</taxon>
        <taxon>Actinomycetes</taxon>
        <taxon>Micrococcales</taxon>
        <taxon>Microbacteriaceae</taxon>
        <taxon>Clavibacter</taxon>
    </lineage>
</organism>
<evidence type="ECO:0000256" key="4">
    <source>
        <dbReference type="ARBA" id="ARBA00022729"/>
    </source>
</evidence>
<comment type="similarity">
    <text evidence="2">Belongs to the bacterial solute-binding protein 8 family.</text>
</comment>
<dbReference type="AlphaFoldDB" id="A0A251XY28"/>
<proteinExistence type="inferred from homology"/>
<evidence type="ECO:0000259" key="6">
    <source>
        <dbReference type="PROSITE" id="PS50983"/>
    </source>
</evidence>
<evidence type="ECO:0000256" key="1">
    <source>
        <dbReference type="ARBA" id="ARBA00004196"/>
    </source>
</evidence>